<organism evidence="6 7">
    <name type="scientific">Cocleimonas flava</name>
    <dbReference type="NCBI Taxonomy" id="634765"/>
    <lineage>
        <taxon>Bacteria</taxon>
        <taxon>Pseudomonadati</taxon>
        <taxon>Pseudomonadota</taxon>
        <taxon>Gammaproteobacteria</taxon>
        <taxon>Thiotrichales</taxon>
        <taxon>Thiotrichaceae</taxon>
        <taxon>Cocleimonas</taxon>
    </lineage>
</organism>
<gene>
    <name evidence="6" type="ORF">EV695_0710</name>
</gene>
<sequence>MIYHQLPPLNSVKAFETVVREGSISEAARVLFVSQSAVSRHIAKLEAFLDCRLFKRGKSGSVPTEAGKEFYIHISPALNSILEATNKIRATQSGVNIIKVSSLSSFALKWLVPRLKQFQEAHPGIILDLSISDDRPDFEYTQIDCAIVSEVSPLFEEGDDMLFSEQLIVVASPSILSGQIFKDPADIKAFPLIHTKTRIELWKEWCTEYEVDNTHGSFAGLNFQDFYISIAACISGNGIALVPSFLVRQELTDGSLVQPVPQTLLSGKKYRFVTPQLKRQNKSVIALRDWLMHETKNENL</sequence>
<dbReference type="CDD" id="cd08432">
    <property type="entry name" value="PBP2_GcdR_TrpI_HvrB_AmpR_like"/>
    <property type="match status" value="1"/>
</dbReference>
<dbReference type="AlphaFoldDB" id="A0A4R1F5U9"/>
<proteinExistence type="inferred from homology"/>
<dbReference type="RefSeq" id="WP_131904524.1">
    <property type="nucleotide sequence ID" value="NZ_BAAAFU010000008.1"/>
</dbReference>
<name>A0A4R1F5U9_9GAMM</name>
<reference evidence="6 7" key="1">
    <citation type="submission" date="2019-03" db="EMBL/GenBank/DDBJ databases">
        <title>Genomic Encyclopedia of Type Strains, Phase IV (KMG-IV): sequencing the most valuable type-strain genomes for metagenomic binning, comparative biology and taxonomic classification.</title>
        <authorList>
            <person name="Goeker M."/>
        </authorList>
    </citation>
    <scope>NUCLEOTIDE SEQUENCE [LARGE SCALE GENOMIC DNA]</scope>
    <source>
        <strain evidence="6 7">DSM 24830</strain>
    </source>
</reference>
<evidence type="ECO:0000256" key="4">
    <source>
        <dbReference type="ARBA" id="ARBA00023163"/>
    </source>
</evidence>
<evidence type="ECO:0000256" key="3">
    <source>
        <dbReference type="ARBA" id="ARBA00023125"/>
    </source>
</evidence>
<keyword evidence="2" id="KW-0805">Transcription regulation</keyword>
<dbReference type="Pfam" id="PF00126">
    <property type="entry name" value="HTH_1"/>
    <property type="match status" value="1"/>
</dbReference>
<dbReference type="EMBL" id="SMFQ01000002">
    <property type="protein sequence ID" value="TCJ88850.1"/>
    <property type="molecule type" value="Genomic_DNA"/>
</dbReference>
<dbReference type="GO" id="GO:0003700">
    <property type="term" value="F:DNA-binding transcription factor activity"/>
    <property type="evidence" value="ECO:0007669"/>
    <property type="project" value="InterPro"/>
</dbReference>
<keyword evidence="3" id="KW-0238">DNA-binding</keyword>
<keyword evidence="4" id="KW-0804">Transcription</keyword>
<dbReference type="InterPro" id="IPR005119">
    <property type="entry name" value="LysR_subst-bd"/>
</dbReference>
<dbReference type="InterPro" id="IPR000847">
    <property type="entry name" value="LysR_HTH_N"/>
</dbReference>
<dbReference type="GO" id="GO:0043565">
    <property type="term" value="F:sequence-specific DNA binding"/>
    <property type="evidence" value="ECO:0007669"/>
    <property type="project" value="TreeGrafter"/>
</dbReference>
<dbReference type="GO" id="GO:0006351">
    <property type="term" value="P:DNA-templated transcription"/>
    <property type="evidence" value="ECO:0007669"/>
    <property type="project" value="TreeGrafter"/>
</dbReference>
<dbReference type="Gene3D" id="1.10.10.10">
    <property type="entry name" value="Winged helix-like DNA-binding domain superfamily/Winged helix DNA-binding domain"/>
    <property type="match status" value="1"/>
</dbReference>
<dbReference type="PRINTS" id="PR00039">
    <property type="entry name" value="HTHLYSR"/>
</dbReference>
<comment type="caution">
    <text evidence="6">The sequence shown here is derived from an EMBL/GenBank/DDBJ whole genome shotgun (WGS) entry which is preliminary data.</text>
</comment>
<dbReference type="Pfam" id="PF03466">
    <property type="entry name" value="LysR_substrate"/>
    <property type="match status" value="1"/>
</dbReference>
<dbReference type="PROSITE" id="PS50931">
    <property type="entry name" value="HTH_LYSR"/>
    <property type="match status" value="1"/>
</dbReference>
<keyword evidence="7" id="KW-1185">Reference proteome</keyword>
<dbReference type="InterPro" id="IPR058163">
    <property type="entry name" value="LysR-type_TF_proteobact-type"/>
</dbReference>
<evidence type="ECO:0000313" key="6">
    <source>
        <dbReference type="EMBL" id="TCJ88850.1"/>
    </source>
</evidence>
<dbReference type="SUPFAM" id="SSF53850">
    <property type="entry name" value="Periplasmic binding protein-like II"/>
    <property type="match status" value="1"/>
</dbReference>
<accession>A0A4R1F5U9</accession>
<dbReference type="FunFam" id="1.10.10.10:FF:000001">
    <property type="entry name" value="LysR family transcriptional regulator"/>
    <property type="match status" value="1"/>
</dbReference>
<dbReference type="Gene3D" id="3.40.190.10">
    <property type="entry name" value="Periplasmic binding protein-like II"/>
    <property type="match status" value="2"/>
</dbReference>
<evidence type="ECO:0000256" key="1">
    <source>
        <dbReference type="ARBA" id="ARBA00009437"/>
    </source>
</evidence>
<dbReference type="InterPro" id="IPR036390">
    <property type="entry name" value="WH_DNA-bd_sf"/>
</dbReference>
<comment type="similarity">
    <text evidence="1">Belongs to the LysR transcriptional regulatory family.</text>
</comment>
<evidence type="ECO:0000313" key="7">
    <source>
        <dbReference type="Proteomes" id="UP000294887"/>
    </source>
</evidence>
<dbReference type="PANTHER" id="PTHR30537">
    <property type="entry name" value="HTH-TYPE TRANSCRIPTIONAL REGULATOR"/>
    <property type="match status" value="1"/>
</dbReference>
<evidence type="ECO:0000256" key="2">
    <source>
        <dbReference type="ARBA" id="ARBA00023015"/>
    </source>
</evidence>
<dbReference type="PANTHER" id="PTHR30537:SF74">
    <property type="entry name" value="HTH-TYPE TRANSCRIPTIONAL REGULATOR TRPI"/>
    <property type="match status" value="1"/>
</dbReference>
<dbReference type="InterPro" id="IPR036388">
    <property type="entry name" value="WH-like_DNA-bd_sf"/>
</dbReference>
<dbReference type="SUPFAM" id="SSF46785">
    <property type="entry name" value="Winged helix' DNA-binding domain"/>
    <property type="match status" value="1"/>
</dbReference>
<evidence type="ECO:0000259" key="5">
    <source>
        <dbReference type="PROSITE" id="PS50931"/>
    </source>
</evidence>
<feature type="domain" description="HTH lysR-type" evidence="5">
    <location>
        <begin position="7"/>
        <end position="64"/>
    </location>
</feature>
<dbReference type="OrthoDB" id="5526340at2"/>
<protein>
    <submittedName>
        <fullName evidence="6">LysR family transcriptional regulator</fullName>
    </submittedName>
</protein>
<dbReference type="Proteomes" id="UP000294887">
    <property type="component" value="Unassembled WGS sequence"/>
</dbReference>